<keyword evidence="9" id="KW-1185">Reference proteome</keyword>
<comment type="similarity">
    <text evidence="2">Belongs to the GtrA family.</text>
</comment>
<evidence type="ECO:0000256" key="1">
    <source>
        <dbReference type="ARBA" id="ARBA00004141"/>
    </source>
</evidence>
<dbReference type="InterPro" id="IPR007267">
    <property type="entry name" value="GtrA_DPMS_TM"/>
</dbReference>
<evidence type="ECO:0000313" key="9">
    <source>
        <dbReference type="Proteomes" id="UP000824321"/>
    </source>
</evidence>
<evidence type="ECO:0000259" key="7">
    <source>
        <dbReference type="Pfam" id="PF04138"/>
    </source>
</evidence>
<evidence type="ECO:0000256" key="5">
    <source>
        <dbReference type="ARBA" id="ARBA00023136"/>
    </source>
</evidence>
<proteinExistence type="inferred from homology"/>
<feature type="transmembrane region" description="Helical" evidence="6">
    <location>
        <begin position="83"/>
        <end position="104"/>
    </location>
</feature>
<accession>A0ABX9A670</accession>
<dbReference type="PANTHER" id="PTHR38459">
    <property type="entry name" value="PROPHAGE BACTOPRENOL-LINKED GLUCOSE TRANSLOCASE HOMOLOG"/>
    <property type="match status" value="1"/>
</dbReference>
<dbReference type="EMBL" id="CP081294">
    <property type="protein sequence ID" value="QZD95744.1"/>
    <property type="molecule type" value="Genomic_DNA"/>
</dbReference>
<organism evidence="8 9">
    <name type="scientific">Qipengyuania gelatinilytica</name>
    <dbReference type="NCBI Taxonomy" id="2867231"/>
    <lineage>
        <taxon>Bacteria</taxon>
        <taxon>Pseudomonadati</taxon>
        <taxon>Pseudomonadota</taxon>
        <taxon>Alphaproteobacteria</taxon>
        <taxon>Sphingomonadales</taxon>
        <taxon>Erythrobacteraceae</taxon>
        <taxon>Qipengyuania</taxon>
    </lineage>
</organism>
<keyword evidence="5 6" id="KW-0472">Membrane</keyword>
<feature type="domain" description="GtrA/DPMS transmembrane" evidence="7">
    <location>
        <begin position="19"/>
        <end position="133"/>
    </location>
</feature>
<evidence type="ECO:0000256" key="3">
    <source>
        <dbReference type="ARBA" id="ARBA00022692"/>
    </source>
</evidence>
<name>A0ABX9A670_9SPHN</name>
<evidence type="ECO:0000256" key="4">
    <source>
        <dbReference type="ARBA" id="ARBA00022989"/>
    </source>
</evidence>
<dbReference type="PANTHER" id="PTHR38459:SF1">
    <property type="entry name" value="PROPHAGE BACTOPRENOL-LINKED GLUCOSE TRANSLOCASE HOMOLOG"/>
    <property type="match status" value="1"/>
</dbReference>
<dbReference type="Pfam" id="PF04138">
    <property type="entry name" value="GtrA_DPMS_TM"/>
    <property type="match status" value="1"/>
</dbReference>
<protein>
    <submittedName>
        <fullName evidence="8">GtrA family protein</fullName>
    </submittedName>
</protein>
<reference evidence="8 9" key="1">
    <citation type="submission" date="2021-08" db="EMBL/GenBank/DDBJ databases">
        <title>Comparative Genomics Analysis of the Genus Qipengyuania Reveals Extensive Genetic Diversity and Metabolic Versatility, Including the Description of Fifteen Novel Species.</title>
        <authorList>
            <person name="Liu Y."/>
        </authorList>
    </citation>
    <scope>NUCLEOTIDE SEQUENCE [LARGE SCALE GENOMIC DNA]</scope>
    <source>
        <strain evidence="8 9">1NDH1</strain>
    </source>
</reference>
<dbReference type="InterPro" id="IPR051401">
    <property type="entry name" value="GtrA_CellWall_Glycosyl"/>
</dbReference>
<dbReference type="RefSeq" id="WP_221431473.1">
    <property type="nucleotide sequence ID" value="NZ_CP081294.1"/>
</dbReference>
<keyword evidence="4 6" id="KW-1133">Transmembrane helix</keyword>
<evidence type="ECO:0000256" key="6">
    <source>
        <dbReference type="SAM" id="Phobius"/>
    </source>
</evidence>
<evidence type="ECO:0000256" key="2">
    <source>
        <dbReference type="ARBA" id="ARBA00009399"/>
    </source>
</evidence>
<feature type="transmembrane region" description="Helical" evidence="6">
    <location>
        <begin position="46"/>
        <end position="63"/>
    </location>
</feature>
<comment type="subcellular location">
    <subcellularLocation>
        <location evidence="1">Membrane</location>
        <topology evidence="1">Multi-pass membrane protein</topology>
    </subcellularLocation>
</comment>
<sequence length="145" mass="15514">MDDGTPDRAVPYDLAEIARFIAVGALNTLVGYGFILAGLFLGAGDYLANAVGFALGMPVSWLLHRKLTFRVRRRVSAGEIGRYVVAVAISYGANLAVVTAGRMAGFFENPLVQLAAVCCYAAVFYVLSRRFVFRGGEGDAAAREN</sequence>
<keyword evidence="3 6" id="KW-0812">Transmembrane</keyword>
<evidence type="ECO:0000313" key="8">
    <source>
        <dbReference type="EMBL" id="QZD95744.1"/>
    </source>
</evidence>
<dbReference type="Proteomes" id="UP000824321">
    <property type="component" value="Chromosome"/>
</dbReference>
<feature type="transmembrane region" description="Helical" evidence="6">
    <location>
        <begin position="20"/>
        <end position="40"/>
    </location>
</feature>
<feature type="transmembrane region" description="Helical" evidence="6">
    <location>
        <begin position="110"/>
        <end position="127"/>
    </location>
</feature>
<gene>
    <name evidence="8" type="ORF">K3136_03185</name>
</gene>